<dbReference type="InterPro" id="IPR006674">
    <property type="entry name" value="HD_domain"/>
</dbReference>
<evidence type="ECO:0000313" key="7">
    <source>
        <dbReference type="Proteomes" id="UP000016646"/>
    </source>
</evidence>
<feature type="compositionally biased region" description="Basic and acidic residues" evidence="1">
    <location>
        <begin position="540"/>
        <end position="584"/>
    </location>
</feature>
<feature type="transmembrane region" description="Helical" evidence="2">
    <location>
        <begin position="245"/>
        <end position="268"/>
    </location>
</feature>
<dbReference type="OrthoDB" id="9806952at2"/>
<evidence type="ECO:0000313" key="6">
    <source>
        <dbReference type="Proteomes" id="UP000016412"/>
    </source>
</evidence>
<feature type="transmembrane region" description="Helical" evidence="2">
    <location>
        <begin position="181"/>
        <end position="214"/>
    </location>
</feature>
<keyword evidence="2" id="KW-0812">Transmembrane</keyword>
<dbReference type="PANTHER" id="PTHR36442:SF1">
    <property type="entry name" value="CYCLIC-DI-AMP PHOSPHODIESTERASE PGPH"/>
    <property type="match status" value="1"/>
</dbReference>
<gene>
    <name evidence="5" type="ORF">HMPREF0860_1307</name>
    <name evidence="4" type="ORF">HMPREF1325_1929</name>
</gene>
<feature type="transmembrane region" description="Helical" evidence="2">
    <location>
        <begin position="152"/>
        <end position="169"/>
    </location>
</feature>
<sequence length="584" mass="64868">MKKDNDNRGFAAACTDYIKKHYSVILLIVAGYIAVSALNFVNVATSQTIASFSLHDFEIGQIADRDIIAPRDIAATYDNPIAIQKGERIIHKGFAIEQENYDKLRKLAESPAYFDYRKFLNNELFLLVLGVVWFLLFAFLPFGRKILLSESVLQVVFFLFIYAAAAFALKMPAFSSPYMLPVIIPSAFCTLLVAILYGQLSSVLFCAVAAFGVYNAADWALIPFLYTILSCFAATNIVRRIERRIDMVVASLLLALVDIVCMIVLIVIDNESFQRMPAALAGAAFNGFISGILALGFLTPLELLLNTASVFRLMDLSDLNNPTMRRLMLTASGTYTHSLMVAQLAESACREIGANSLVARVGAYYHDIGKMDQSEYFVENQTGTNKHDDINPSLSVAVIKSHVKRGVEKAYRMHLPQQIIDIIAEHHGNSVISYFYNAAKEKDPNVSPEEFRYTGTPPTSRESAVVMLADTVEAACRTLENPSASRLDKFIQTLFNAKVEHGQLDNCDLTFRDIAKIKGAFVQLLAGYYHNRIEYPNQKNPDEDRKENKASDKKGADKSGDKKDEKKPGDKNDDKKSDAGKSNG</sequence>
<dbReference type="InterPro" id="IPR003607">
    <property type="entry name" value="HD/PDEase_dom"/>
</dbReference>
<evidence type="ECO:0000259" key="3">
    <source>
        <dbReference type="PROSITE" id="PS51831"/>
    </source>
</evidence>
<feature type="transmembrane region" description="Helical" evidence="2">
    <location>
        <begin position="220"/>
        <end position="238"/>
    </location>
</feature>
<feature type="transmembrane region" description="Helical" evidence="2">
    <location>
        <begin position="22"/>
        <end position="41"/>
    </location>
</feature>
<evidence type="ECO:0000313" key="5">
    <source>
        <dbReference type="EMBL" id="ERK04722.1"/>
    </source>
</evidence>
<dbReference type="Gene3D" id="1.10.3210.10">
    <property type="entry name" value="Hypothetical protein af1432"/>
    <property type="match status" value="1"/>
</dbReference>
<dbReference type="SMART" id="SM00471">
    <property type="entry name" value="HDc"/>
    <property type="match status" value="1"/>
</dbReference>
<dbReference type="PANTHER" id="PTHR36442">
    <property type="entry name" value="CYCLIC-DI-AMP PHOSPHODIESTERASE PGPH"/>
    <property type="match status" value="1"/>
</dbReference>
<feature type="transmembrane region" description="Helical" evidence="2">
    <location>
        <begin position="124"/>
        <end position="140"/>
    </location>
</feature>
<dbReference type="STRING" id="1125725.HMPREF1325_1929"/>
<name>U2L1W3_TRESO</name>
<proteinExistence type="predicted"/>
<dbReference type="eggNOG" id="COG1480">
    <property type="taxonomic scope" value="Bacteria"/>
</dbReference>
<organism evidence="4 6">
    <name type="scientific">Treponema socranskii subsp. socranskii VPI DR56BR1116 = ATCC 35536</name>
    <dbReference type="NCBI Taxonomy" id="1125725"/>
    <lineage>
        <taxon>Bacteria</taxon>
        <taxon>Pseudomonadati</taxon>
        <taxon>Spirochaetota</taxon>
        <taxon>Spirochaetia</taxon>
        <taxon>Spirochaetales</taxon>
        <taxon>Treponemataceae</taxon>
        <taxon>Treponema</taxon>
    </lineage>
</organism>
<reference evidence="6 7" key="1">
    <citation type="submission" date="2013-08" db="EMBL/GenBank/DDBJ databases">
        <authorList>
            <person name="Durkin A.S."/>
            <person name="Haft D.R."/>
            <person name="McCorrison J."/>
            <person name="Torralba M."/>
            <person name="Gillis M."/>
            <person name="Haft D.H."/>
            <person name="Methe B."/>
            <person name="Sutton G."/>
            <person name="Nelson K.E."/>
        </authorList>
    </citation>
    <scope>NUCLEOTIDE SEQUENCE [LARGE SCALE GENOMIC DNA]</scope>
    <source>
        <strain evidence="5 7">ATCC 35536</strain>
        <strain evidence="4 6">VPI DR56BR1116</strain>
    </source>
</reference>
<dbReference type="PROSITE" id="PS51831">
    <property type="entry name" value="HD"/>
    <property type="match status" value="1"/>
</dbReference>
<dbReference type="Pfam" id="PF07698">
    <property type="entry name" value="7TM-7TMR_HD"/>
    <property type="match status" value="1"/>
</dbReference>
<evidence type="ECO:0000313" key="4">
    <source>
        <dbReference type="EMBL" id="ERF61290.1"/>
    </source>
</evidence>
<dbReference type="InterPro" id="IPR052722">
    <property type="entry name" value="PgpH_phosphodiesterase"/>
</dbReference>
<feature type="transmembrane region" description="Helical" evidence="2">
    <location>
        <begin position="280"/>
        <end position="305"/>
    </location>
</feature>
<dbReference type="Proteomes" id="UP000016412">
    <property type="component" value="Unassembled WGS sequence"/>
</dbReference>
<dbReference type="NCBIfam" id="TIGR00277">
    <property type="entry name" value="HDIG"/>
    <property type="match status" value="1"/>
</dbReference>
<accession>U2L1W3</accession>
<keyword evidence="2" id="KW-1133">Transmembrane helix</keyword>
<dbReference type="Pfam" id="PF01966">
    <property type="entry name" value="HD"/>
    <property type="match status" value="1"/>
</dbReference>
<dbReference type="SUPFAM" id="SSF109604">
    <property type="entry name" value="HD-domain/PDEase-like"/>
    <property type="match status" value="1"/>
</dbReference>
<dbReference type="InterPro" id="IPR006675">
    <property type="entry name" value="HDIG_dom"/>
</dbReference>
<dbReference type="Proteomes" id="UP000016646">
    <property type="component" value="Unassembled WGS sequence"/>
</dbReference>
<feature type="region of interest" description="Disordered" evidence="1">
    <location>
        <begin position="534"/>
        <end position="584"/>
    </location>
</feature>
<evidence type="ECO:0000256" key="2">
    <source>
        <dbReference type="SAM" id="Phobius"/>
    </source>
</evidence>
<dbReference type="EMBL" id="AVQI01000016">
    <property type="protein sequence ID" value="ERK04722.1"/>
    <property type="molecule type" value="Genomic_DNA"/>
</dbReference>
<dbReference type="InterPro" id="IPR011621">
    <property type="entry name" value="Metal-dep_PHydrolase_7TM_intra"/>
</dbReference>
<keyword evidence="2" id="KW-0472">Membrane</keyword>
<comment type="caution">
    <text evidence="4">The sequence shown here is derived from an EMBL/GenBank/DDBJ whole genome shotgun (WGS) entry which is preliminary data.</text>
</comment>
<keyword evidence="7" id="KW-1185">Reference proteome</keyword>
<feature type="domain" description="HD" evidence="3">
    <location>
        <begin position="334"/>
        <end position="475"/>
    </location>
</feature>
<protein>
    <submittedName>
        <fullName evidence="4">HDIG domain protein</fullName>
    </submittedName>
</protein>
<dbReference type="AlphaFoldDB" id="U2L1W3"/>
<dbReference type="CDD" id="cd00077">
    <property type="entry name" value="HDc"/>
    <property type="match status" value="1"/>
</dbReference>
<evidence type="ECO:0000256" key="1">
    <source>
        <dbReference type="SAM" id="MobiDB-lite"/>
    </source>
</evidence>
<dbReference type="PATRIC" id="fig|1125725.3.peg.741"/>
<dbReference type="EMBL" id="AUZJ01000014">
    <property type="protein sequence ID" value="ERF61290.1"/>
    <property type="molecule type" value="Genomic_DNA"/>
</dbReference>